<dbReference type="Pfam" id="PF01019">
    <property type="entry name" value="G_glu_transpept"/>
    <property type="match status" value="2"/>
</dbReference>
<evidence type="ECO:0000256" key="4">
    <source>
        <dbReference type="SAM" id="Phobius"/>
    </source>
</evidence>
<dbReference type="AlphaFoldDB" id="A0AAD2FC03"/>
<gene>
    <name evidence="5" type="ORF">CYCCA115_LOCUS211</name>
</gene>
<evidence type="ECO:0000313" key="6">
    <source>
        <dbReference type="Proteomes" id="UP001295423"/>
    </source>
</evidence>
<accession>A0AAD2FC03</accession>
<feature type="binding site" evidence="2">
    <location>
        <position position="536"/>
    </location>
    <ligand>
        <name>L-glutamate</name>
        <dbReference type="ChEBI" id="CHEBI:29985"/>
    </ligand>
</feature>
<dbReference type="InterPro" id="IPR043138">
    <property type="entry name" value="GGT_lsub"/>
</dbReference>
<comment type="caution">
    <text evidence="5">The sequence shown here is derived from an EMBL/GenBank/DDBJ whole genome shotgun (WGS) entry which is preliminary data.</text>
</comment>
<keyword evidence="4" id="KW-0812">Transmembrane</keyword>
<dbReference type="InterPro" id="IPR000101">
    <property type="entry name" value="GGT_peptidase"/>
</dbReference>
<dbReference type="GO" id="GO:0036374">
    <property type="term" value="F:glutathione hydrolase activity"/>
    <property type="evidence" value="ECO:0007669"/>
    <property type="project" value="InterPro"/>
</dbReference>
<sequence>MKDLSPDATETTPFVKQTKKYPAPRRPNPSWVGCGFLVYLLGVGTVLLLFRVHVPQLSGQDEYHLDPIKSLQEDSSIENISHGVVASDHEVCSKIGVSILSDGGNAIDAAVSTMLCLGVANPASSGLGGGAFILIQGDKSHFENRTAAQQTANMPPFHDARDKPPLESRGKILEVIDCRETAPSASTEDMFGDMPASASSFGGLAIAVPGELRGLELAHARHGKLPWKTVVSPAISLAENGVPISTHLATDISEILNKDELKIGKFANLRAFLTKTDSGWGNYRKTGELLKNPALAETLRIVAQKGGDGFYMGEIAQQLVDDVGAENGILTIEDMKNYKATLRSPLLSSVNGFSIVGVPPPSSGGATLIGAARFLSGYKSPLASESDTLSVHRTVEALRHAFALRMSLCDPAFNTNKTREAVKDLVEGEYMENLRRISKDRDTLPLSMYGGKKWAQLQDSDGRIKSIEDAHEGDRRLKRRRLGRPFGYLEDSGTSHLSVVDIEGNAVSVTSSINQVFGSYVFSESTGVLMGNTMDDFGNPGRSNYYGLKPSPENFVAPGKRPLSSMSPTFVFREDENCGHGDIGALKLVIGGSGGPKIISSVLQVFINYCLLGMPLFEALVRPRIHEQLVYHNAAVTTTENDHLDQGPLLQVPQRTKDALLSRGHKALLDIDYAGTVQAVGVDLETDLMTGVSDPRKGGTPAGY</sequence>
<dbReference type="GO" id="GO:0005886">
    <property type="term" value="C:plasma membrane"/>
    <property type="evidence" value="ECO:0007669"/>
    <property type="project" value="TreeGrafter"/>
</dbReference>
<dbReference type="Gene3D" id="1.10.246.130">
    <property type="match status" value="1"/>
</dbReference>
<keyword evidence="4" id="KW-1133">Transmembrane helix</keyword>
<dbReference type="InterPro" id="IPR029055">
    <property type="entry name" value="Ntn_hydrolases_N"/>
</dbReference>
<evidence type="ECO:0000256" key="2">
    <source>
        <dbReference type="PIRSR" id="PIRSR600101-2"/>
    </source>
</evidence>
<keyword evidence="4" id="KW-0472">Membrane</keyword>
<proteinExistence type="predicted"/>
<dbReference type="PANTHER" id="PTHR11686">
    <property type="entry name" value="GAMMA GLUTAMYL TRANSPEPTIDASE"/>
    <property type="match status" value="1"/>
</dbReference>
<evidence type="ECO:0000256" key="3">
    <source>
        <dbReference type="SAM" id="MobiDB-lite"/>
    </source>
</evidence>
<dbReference type="GO" id="GO:0006751">
    <property type="term" value="P:glutathione catabolic process"/>
    <property type="evidence" value="ECO:0007669"/>
    <property type="project" value="InterPro"/>
</dbReference>
<organism evidence="5 6">
    <name type="scientific">Cylindrotheca closterium</name>
    <dbReference type="NCBI Taxonomy" id="2856"/>
    <lineage>
        <taxon>Eukaryota</taxon>
        <taxon>Sar</taxon>
        <taxon>Stramenopiles</taxon>
        <taxon>Ochrophyta</taxon>
        <taxon>Bacillariophyta</taxon>
        <taxon>Bacillariophyceae</taxon>
        <taxon>Bacillariophycidae</taxon>
        <taxon>Bacillariales</taxon>
        <taxon>Bacillariaceae</taxon>
        <taxon>Cylindrotheca</taxon>
    </lineage>
</organism>
<feature type="binding site" evidence="2">
    <location>
        <position position="595"/>
    </location>
    <ligand>
        <name>L-glutamate</name>
        <dbReference type="ChEBI" id="CHEBI:29985"/>
    </ligand>
</feature>
<dbReference type="PANTHER" id="PTHR11686:SF9">
    <property type="entry name" value="RE13973P"/>
    <property type="match status" value="1"/>
</dbReference>
<dbReference type="Proteomes" id="UP001295423">
    <property type="component" value="Unassembled WGS sequence"/>
</dbReference>
<dbReference type="PRINTS" id="PR01210">
    <property type="entry name" value="GGTRANSPTASE"/>
</dbReference>
<dbReference type="EMBL" id="CAKOGP040000001">
    <property type="protein sequence ID" value="CAJ1896899.1"/>
    <property type="molecule type" value="Genomic_DNA"/>
</dbReference>
<name>A0AAD2FC03_9STRA</name>
<evidence type="ECO:0008006" key="7">
    <source>
        <dbReference type="Google" id="ProtNLM"/>
    </source>
</evidence>
<dbReference type="Gene3D" id="3.60.20.40">
    <property type="match status" value="1"/>
</dbReference>
<feature type="binding site" evidence="2">
    <location>
        <begin position="564"/>
        <end position="565"/>
    </location>
    <ligand>
        <name>L-glutamate</name>
        <dbReference type="ChEBI" id="CHEBI:29985"/>
    </ligand>
</feature>
<feature type="active site" description="Nucleophile" evidence="1">
    <location>
        <position position="494"/>
    </location>
</feature>
<evidence type="ECO:0000313" key="5">
    <source>
        <dbReference type="EMBL" id="CAJ1896899.1"/>
    </source>
</evidence>
<evidence type="ECO:0000256" key="1">
    <source>
        <dbReference type="PIRSR" id="PIRSR600101-1"/>
    </source>
</evidence>
<feature type="binding site" evidence="2">
    <location>
        <begin position="512"/>
        <end position="514"/>
    </location>
    <ligand>
        <name>L-glutamate</name>
        <dbReference type="ChEBI" id="CHEBI:29985"/>
    </ligand>
</feature>
<feature type="transmembrane region" description="Helical" evidence="4">
    <location>
        <begin position="30"/>
        <end position="50"/>
    </location>
</feature>
<protein>
    <recommendedName>
        <fullName evidence="7">Gamma-glutamyltransferase</fullName>
    </recommendedName>
</protein>
<dbReference type="SUPFAM" id="SSF56235">
    <property type="entry name" value="N-terminal nucleophile aminohydrolases (Ntn hydrolases)"/>
    <property type="match status" value="1"/>
</dbReference>
<feature type="binding site" evidence="2">
    <location>
        <position position="179"/>
    </location>
    <ligand>
        <name>L-glutamate</name>
        <dbReference type="ChEBI" id="CHEBI:29985"/>
    </ligand>
</feature>
<reference evidence="5" key="1">
    <citation type="submission" date="2023-08" db="EMBL/GenBank/DDBJ databases">
        <authorList>
            <person name="Audoor S."/>
            <person name="Bilcke G."/>
        </authorList>
    </citation>
    <scope>NUCLEOTIDE SEQUENCE</scope>
</reference>
<keyword evidence="6" id="KW-1185">Reference proteome</keyword>
<dbReference type="InterPro" id="IPR043137">
    <property type="entry name" value="GGT_ssub_C"/>
</dbReference>
<feature type="region of interest" description="Disordered" evidence="3">
    <location>
        <begin position="1"/>
        <end position="25"/>
    </location>
</feature>